<sequence>MSEFDSKAHTSNTLLLLSTYCFNWFGTNDIQSYAWYNGVKQASREAEVAMGGAHSSADPVVVETFESQDAGDPALTNVGGTPARWKYDIKPVAGSRLKQAAQDRGFWNSL</sequence>
<gene>
    <name evidence="1" type="primary">jg12190</name>
    <name evidence="1" type="ORF">PAEG_LOCUS12190</name>
</gene>
<keyword evidence="2" id="KW-1185">Reference proteome</keyword>
<dbReference type="EMBL" id="CAKXAJ010025054">
    <property type="protein sequence ID" value="CAH2234349.1"/>
    <property type="molecule type" value="Genomic_DNA"/>
</dbReference>
<comment type="caution">
    <text evidence="1">The sequence shown here is derived from an EMBL/GenBank/DDBJ whole genome shotgun (WGS) entry which is preliminary data.</text>
</comment>
<evidence type="ECO:0000313" key="1">
    <source>
        <dbReference type="EMBL" id="CAH2234349.1"/>
    </source>
</evidence>
<evidence type="ECO:0000313" key="2">
    <source>
        <dbReference type="Proteomes" id="UP000838756"/>
    </source>
</evidence>
<proteinExistence type="predicted"/>
<dbReference type="Proteomes" id="UP000838756">
    <property type="component" value="Unassembled WGS sequence"/>
</dbReference>
<accession>A0A8S4RB88</accession>
<protein>
    <submittedName>
        <fullName evidence="1">Jg12190 protein</fullName>
    </submittedName>
</protein>
<name>A0A8S4RB88_9NEOP</name>
<dbReference type="OrthoDB" id="407509at2759"/>
<reference evidence="1" key="1">
    <citation type="submission" date="2022-03" db="EMBL/GenBank/DDBJ databases">
        <authorList>
            <person name="Lindestad O."/>
        </authorList>
    </citation>
    <scope>NUCLEOTIDE SEQUENCE</scope>
</reference>
<dbReference type="AlphaFoldDB" id="A0A8S4RB88"/>
<organism evidence="1 2">
    <name type="scientific">Pararge aegeria aegeria</name>
    <dbReference type="NCBI Taxonomy" id="348720"/>
    <lineage>
        <taxon>Eukaryota</taxon>
        <taxon>Metazoa</taxon>
        <taxon>Ecdysozoa</taxon>
        <taxon>Arthropoda</taxon>
        <taxon>Hexapoda</taxon>
        <taxon>Insecta</taxon>
        <taxon>Pterygota</taxon>
        <taxon>Neoptera</taxon>
        <taxon>Endopterygota</taxon>
        <taxon>Lepidoptera</taxon>
        <taxon>Glossata</taxon>
        <taxon>Ditrysia</taxon>
        <taxon>Papilionoidea</taxon>
        <taxon>Nymphalidae</taxon>
        <taxon>Satyrinae</taxon>
        <taxon>Satyrini</taxon>
        <taxon>Parargina</taxon>
        <taxon>Pararge</taxon>
    </lineage>
</organism>